<dbReference type="Pfam" id="PF00990">
    <property type="entry name" value="GGDEF"/>
    <property type="match status" value="1"/>
</dbReference>
<comment type="catalytic activity">
    <reaction evidence="4">
        <text>2 GTP = 3',3'-c-di-GMP + 2 diphosphate</text>
        <dbReference type="Rhea" id="RHEA:24898"/>
        <dbReference type="ChEBI" id="CHEBI:33019"/>
        <dbReference type="ChEBI" id="CHEBI:37565"/>
        <dbReference type="ChEBI" id="CHEBI:58805"/>
        <dbReference type="EC" id="2.7.7.65"/>
    </reaction>
</comment>
<dbReference type="GO" id="GO:0052621">
    <property type="term" value="F:diguanylate cyclase activity"/>
    <property type="evidence" value="ECO:0007669"/>
    <property type="project" value="UniProtKB-EC"/>
</dbReference>
<dbReference type="GO" id="GO:0043709">
    <property type="term" value="P:cell adhesion involved in single-species biofilm formation"/>
    <property type="evidence" value="ECO:0007669"/>
    <property type="project" value="TreeGrafter"/>
</dbReference>
<dbReference type="InterPro" id="IPR050469">
    <property type="entry name" value="Diguanylate_Cyclase"/>
</dbReference>
<feature type="domain" description="PAS" evidence="5">
    <location>
        <begin position="1"/>
        <end position="48"/>
    </location>
</feature>
<comment type="cofactor">
    <cofactor evidence="1">
        <name>Mg(2+)</name>
        <dbReference type="ChEBI" id="CHEBI:18420"/>
    </cofactor>
</comment>
<evidence type="ECO:0000256" key="3">
    <source>
        <dbReference type="ARBA" id="ARBA00012528"/>
    </source>
</evidence>
<feature type="domain" description="PAC" evidence="6">
    <location>
        <begin position="174"/>
        <end position="226"/>
    </location>
</feature>
<dbReference type="PANTHER" id="PTHR45138">
    <property type="entry name" value="REGULATORY COMPONENTS OF SENSORY TRANSDUCTION SYSTEM"/>
    <property type="match status" value="1"/>
</dbReference>
<dbReference type="NCBIfam" id="TIGR00254">
    <property type="entry name" value="GGDEF"/>
    <property type="match status" value="1"/>
</dbReference>
<evidence type="ECO:0000256" key="4">
    <source>
        <dbReference type="ARBA" id="ARBA00034247"/>
    </source>
</evidence>
<reference evidence="8 9" key="1">
    <citation type="submission" date="2018-06" db="EMBL/GenBank/DDBJ databases">
        <authorList>
            <consortium name="Pathogen Informatics"/>
            <person name="Doyle S."/>
        </authorList>
    </citation>
    <scope>NUCLEOTIDE SEQUENCE [LARGE SCALE GENOMIC DNA]</scope>
    <source>
        <strain evidence="8 9">NCTC12157</strain>
    </source>
</reference>
<dbReference type="CDD" id="cd00130">
    <property type="entry name" value="PAS"/>
    <property type="match status" value="1"/>
</dbReference>
<feature type="domain" description="PAS" evidence="5">
    <location>
        <begin position="101"/>
        <end position="171"/>
    </location>
</feature>
<dbReference type="PROSITE" id="PS50113">
    <property type="entry name" value="PAC"/>
    <property type="match status" value="1"/>
</dbReference>
<evidence type="ECO:0000256" key="2">
    <source>
        <dbReference type="ARBA" id="ARBA00004665"/>
    </source>
</evidence>
<dbReference type="SUPFAM" id="SSF55073">
    <property type="entry name" value="Nucleotide cyclase"/>
    <property type="match status" value="1"/>
</dbReference>
<comment type="pathway">
    <text evidence="2">Purine metabolism; 3',5'-cyclic di-GMP biosynthesis.</text>
</comment>
<evidence type="ECO:0000256" key="1">
    <source>
        <dbReference type="ARBA" id="ARBA00001946"/>
    </source>
</evidence>
<protein>
    <recommendedName>
        <fullName evidence="3">diguanylate cyclase</fullName>
        <ecNumber evidence="3">2.7.7.65</ecNumber>
    </recommendedName>
</protein>
<organism evidence="8 9">
    <name type="scientific">Ewingella americana</name>
    <dbReference type="NCBI Taxonomy" id="41202"/>
    <lineage>
        <taxon>Bacteria</taxon>
        <taxon>Pseudomonadati</taxon>
        <taxon>Pseudomonadota</taxon>
        <taxon>Gammaproteobacteria</taxon>
        <taxon>Enterobacterales</taxon>
        <taxon>Yersiniaceae</taxon>
        <taxon>Ewingella</taxon>
    </lineage>
</organism>
<dbReference type="FunFam" id="3.30.70.270:FF:000001">
    <property type="entry name" value="Diguanylate cyclase domain protein"/>
    <property type="match status" value="1"/>
</dbReference>
<evidence type="ECO:0000259" key="5">
    <source>
        <dbReference type="PROSITE" id="PS50112"/>
    </source>
</evidence>
<dbReference type="InterPro" id="IPR000700">
    <property type="entry name" value="PAS-assoc_C"/>
</dbReference>
<dbReference type="SMART" id="SM00267">
    <property type="entry name" value="GGDEF"/>
    <property type="match status" value="1"/>
</dbReference>
<dbReference type="EMBL" id="UGGO01000001">
    <property type="protein sequence ID" value="STQ44150.1"/>
    <property type="molecule type" value="Genomic_DNA"/>
</dbReference>
<feature type="domain" description="GGDEF" evidence="7">
    <location>
        <begin position="265"/>
        <end position="404"/>
    </location>
</feature>
<dbReference type="SMART" id="SM00091">
    <property type="entry name" value="PAS"/>
    <property type="match status" value="1"/>
</dbReference>
<dbReference type="Pfam" id="PF08447">
    <property type="entry name" value="PAS_3"/>
    <property type="match status" value="1"/>
</dbReference>
<evidence type="ECO:0000259" key="6">
    <source>
        <dbReference type="PROSITE" id="PS50113"/>
    </source>
</evidence>
<dbReference type="Gene3D" id="3.30.70.270">
    <property type="match status" value="1"/>
</dbReference>
<dbReference type="SUPFAM" id="SSF55785">
    <property type="entry name" value="PYP-like sensor domain (PAS domain)"/>
    <property type="match status" value="2"/>
</dbReference>
<dbReference type="AlphaFoldDB" id="A0A377NAM3"/>
<accession>A0A377NAM3</accession>
<evidence type="ECO:0000313" key="9">
    <source>
        <dbReference type="Proteomes" id="UP000254304"/>
    </source>
</evidence>
<gene>
    <name evidence="8" type="primary">cph2_1</name>
    <name evidence="8" type="ORF">NCTC12157_01860</name>
</gene>
<dbReference type="PANTHER" id="PTHR45138:SF9">
    <property type="entry name" value="DIGUANYLATE CYCLASE DGCM-RELATED"/>
    <property type="match status" value="1"/>
</dbReference>
<dbReference type="InterPro" id="IPR035965">
    <property type="entry name" value="PAS-like_dom_sf"/>
</dbReference>
<dbReference type="InterPro" id="IPR043128">
    <property type="entry name" value="Rev_trsase/Diguanyl_cyclase"/>
</dbReference>
<dbReference type="CDD" id="cd01949">
    <property type="entry name" value="GGDEF"/>
    <property type="match status" value="1"/>
</dbReference>
<dbReference type="EC" id="2.7.7.65" evidence="3"/>
<dbReference type="Gene3D" id="3.30.450.20">
    <property type="entry name" value="PAS domain"/>
    <property type="match status" value="2"/>
</dbReference>
<evidence type="ECO:0000259" key="7">
    <source>
        <dbReference type="PROSITE" id="PS50887"/>
    </source>
</evidence>
<dbReference type="Pfam" id="PF13426">
    <property type="entry name" value="PAS_9"/>
    <property type="match status" value="1"/>
</dbReference>
<sequence length="411" mass="46949">MRYVTVNDAMANIIGLQPYEAIGRRVGVFLPGLAPLLTNALELAQRNEATPDREFSLPGNNQIFFVRIKAAYDTQNQLSGLSVAMTDITSLKRMERALRESQEHYRNMVELNPQIPWTADPKGLLNDVSSRFQRITGMTRQDILADKWIQSMHIEDRRGAVQTWEQCLKTGAPLDIEVRFCHVDRGWNWMRIRAAASYAPDGSIQRWYGTAEDVHERKLLELKLVKANRRLEIQARTDPLTKLPNRREFKKVLSHEYMRAKRNSSPLTVVMIDIDYFKNFNDHYGHLSGDACLRLVARTLRKALKRNTDVITRFGGEEFAAILPDTDLKGAWIVARQIMEAIETLGIKHSFSEFNRVTISQGIATYTPRENPDIEDQSDIVSAADQALYISKNNGRNQINAMPISARHNLL</sequence>
<evidence type="ECO:0000313" key="8">
    <source>
        <dbReference type="EMBL" id="STQ44150.1"/>
    </source>
</evidence>
<dbReference type="Proteomes" id="UP000254304">
    <property type="component" value="Unassembled WGS sequence"/>
</dbReference>
<proteinExistence type="predicted"/>
<dbReference type="InterPro" id="IPR013655">
    <property type="entry name" value="PAS_fold_3"/>
</dbReference>
<dbReference type="InterPro" id="IPR000014">
    <property type="entry name" value="PAS"/>
</dbReference>
<dbReference type="GO" id="GO:0005886">
    <property type="term" value="C:plasma membrane"/>
    <property type="evidence" value="ECO:0007669"/>
    <property type="project" value="TreeGrafter"/>
</dbReference>
<name>A0A377NAM3_9GAMM</name>
<dbReference type="InterPro" id="IPR029787">
    <property type="entry name" value="Nucleotide_cyclase"/>
</dbReference>
<dbReference type="GO" id="GO:1902201">
    <property type="term" value="P:negative regulation of bacterial-type flagellum-dependent cell motility"/>
    <property type="evidence" value="ECO:0007669"/>
    <property type="project" value="TreeGrafter"/>
</dbReference>
<dbReference type="PROSITE" id="PS50887">
    <property type="entry name" value="GGDEF"/>
    <property type="match status" value="1"/>
</dbReference>
<dbReference type="NCBIfam" id="TIGR00229">
    <property type="entry name" value="sensory_box"/>
    <property type="match status" value="1"/>
</dbReference>
<dbReference type="PROSITE" id="PS50112">
    <property type="entry name" value="PAS"/>
    <property type="match status" value="2"/>
</dbReference>
<dbReference type="InterPro" id="IPR000160">
    <property type="entry name" value="GGDEF_dom"/>
</dbReference>